<dbReference type="Pfam" id="PF01026">
    <property type="entry name" value="TatD_DNase"/>
    <property type="match status" value="1"/>
</dbReference>
<keyword evidence="2 4" id="KW-0479">Metal-binding</keyword>
<evidence type="ECO:0000256" key="3">
    <source>
        <dbReference type="ARBA" id="ARBA00022801"/>
    </source>
</evidence>
<dbReference type="PROSITE" id="PS01091">
    <property type="entry name" value="TATD_3"/>
    <property type="match status" value="1"/>
</dbReference>
<feature type="binding site" evidence="4">
    <location>
        <position position="23"/>
    </location>
    <ligand>
        <name>a divalent metal cation</name>
        <dbReference type="ChEBI" id="CHEBI:60240"/>
        <label>1</label>
    </ligand>
</feature>
<feature type="binding site" evidence="4">
    <location>
        <position position="145"/>
    </location>
    <ligand>
        <name>a divalent metal cation</name>
        <dbReference type="ChEBI" id="CHEBI:60240"/>
        <label>2</label>
    </ligand>
</feature>
<dbReference type="Gene3D" id="3.20.20.140">
    <property type="entry name" value="Metal-dependent hydrolases"/>
    <property type="match status" value="1"/>
</dbReference>
<name>A0A1M5VSX2_9BACT</name>
<dbReference type="InterPro" id="IPR015991">
    <property type="entry name" value="TatD/YcfH-like"/>
</dbReference>
<dbReference type="GO" id="GO:0016788">
    <property type="term" value="F:hydrolase activity, acting on ester bonds"/>
    <property type="evidence" value="ECO:0007669"/>
    <property type="project" value="InterPro"/>
</dbReference>
<feature type="binding site" evidence="4">
    <location>
        <position position="170"/>
    </location>
    <ligand>
        <name>a divalent metal cation</name>
        <dbReference type="ChEBI" id="CHEBI:60240"/>
        <label>2</label>
    </ligand>
</feature>
<dbReference type="InterPro" id="IPR032466">
    <property type="entry name" value="Metal_Hydrolase"/>
</dbReference>
<dbReference type="PIRSF" id="PIRSF005902">
    <property type="entry name" value="DNase_TatD"/>
    <property type="match status" value="1"/>
</dbReference>
<comment type="similarity">
    <text evidence="1">Belongs to the metallo-dependent hydrolases superfamily. TatD-type hydrolase family.</text>
</comment>
<keyword evidence="6" id="KW-1185">Reference proteome</keyword>
<gene>
    <name evidence="5" type="ORF">SAMN02745124_01886</name>
</gene>
<dbReference type="NCBIfam" id="TIGR00010">
    <property type="entry name" value="YchF/TatD family DNA exonuclease"/>
    <property type="match status" value="1"/>
</dbReference>
<feature type="binding site" evidence="4">
    <location>
        <position position="220"/>
    </location>
    <ligand>
        <name>a divalent metal cation</name>
        <dbReference type="ChEBI" id="CHEBI:60240"/>
        <label>1</label>
    </ligand>
</feature>
<dbReference type="PANTHER" id="PTHR46124:SF2">
    <property type="entry name" value="D-AMINOACYL-TRNA DEACYLASE"/>
    <property type="match status" value="1"/>
</dbReference>
<dbReference type="PROSITE" id="PS01090">
    <property type="entry name" value="TATD_2"/>
    <property type="match status" value="1"/>
</dbReference>
<dbReference type="Proteomes" id="UP000184139">
    <property type="component" value="Unassembled WGS sequence"/>
</dbReference>
<dbReference type="GO" id="GO:0046872">
    <property type="term" value="F:metal ion binding"/>
    <property type="evidence" value="ECO:0007669"/>
    <property type="project" value="UniProtKB-KW"/>
</dbReference>
<dbReference type="AlphaFoldDB" id="A0A1M5VSX2"/>
<dbReference type="InterPro" id="IPR018228">
    <property type="entry name" value="DNase_TatD-rel_CS"/>
</dbReference>
<proteinExistence type="inferred from homology"/>
<dbReference type="EMBL" id="FQXS01000009">
    <property type="protein sequence ID" value="SHH78352.1"/>
    <property type="molecule type" value="Genomic_DNA"/>
</dbReference>
<dbReference type="CDD" id="cd01310">
    <property type="entry name" value="TatD_DNAse"/>
    <property type="match status" value="1"/>
</dbReference>
<dbReference type="STRING" id="1121409.SAMN02745124_01886"/>
<feature type="binding site" evidence="4">
    <location>
        <position position="109"/>
    </location>
    <ligand>
        <name>a divalent metal cation</name>
        <dbReference type="ChEBI" id="CHEBI:60240"/>
        <label>1</label>
    </ligand>
</feature>
<evidence type="ECO:0000313" key="6">
    <source>
        <dbReference type="Proteomes" id="UP000184139"/>
    </source>
</evidence>
<evidence type="ECO:0000256" key="4">
    <source>
        <dbReference type="PIRSR" id="PIRSR005902-1"/>
    </source>
</evidence>
<protein>
    <submittedName>
        <fullName evidence="5">TatD DNase family protein</fullName>
    </submittedName>
</protein>
<dbReference type="InterPro" id="IPR001130">
    <property type="entry name" value="TatD-like"/>
</dbReference>
<accession>A0A1M5VSX2</accession>
<dbReference type="GO" id="GO:0004536">
    <property type="term" value="F:DNA nuclease activity"/>
    <property type="evidence" value="ECO:0007669"/>
    <property type="project" value="InterPro"/>
</dbReference>
<dbReference type="SUPFAM" id="SSF51556">
    <property type="entry name" value="Metallo-dependent hydrolases"/>
    <property type="match status" value="1"/>
</dbReference>
<evidence type="ECO:0000256" key="1">
    <source>
        <dbReference type="ARBA" id="ARBA00009275"/>
    </source>
</evidence>
<evidence type="ECO:0000256" key="2">
    <source>
        <dbReference type="ARBA" id="ARBA00022723"/>
    </source>
</evidence>
<organism evidence="5 6">
    <name type="scientific">Desulfofustis glycolicus DSM 9705</name>
    <dbReference type="NCBI Taxonomy" id="1121409"/>
    <lineage>
        <taxon>Bacteria</taxon>
        <taxon>Pseudomonadati</taxon>
        <taxon>Thermodesulfobacteriota</taxon>
        <taxon>Desulfobulbia</taxon>
        <taxon>Desulfobulbales</taxon>
        <taxon>Desulfocapsaceae</taxon>
        <taxon>Desulfofustis</taxon>
    </lineage>
</organism>
<keyword evidence="3" id="KW-0378">Hydrolase</keyword>
<feature type="binding site" evidence="4">
    <location>
        <position position="21"/>
    </location>
    <ligand>
        <name>a divalent metal cation</name>
        <dbReference type="ChEBI" id="CHEBI:60240"/>
        <label>1</label>
    </ligand>
</feature>
<dbReference type="PROSITE" id="PS01137">
    <property type="entry name" value="TATD_1"/>
    <property type="match status" value="1"/>
</dbReference>
<evidence type="ECO:0000313" key="5">
    <source>
        <dbReference type="EMBL" id="SHH78352.1"/>
    </source>
</evidence>
<reference evidence="5 6" key="1">
    <citation type="submission" date="2016-11" db="EMBL/GenBank/DDBJ databases">
        <authorList>
            <person name="Jaros S."/>
            <person name="Januszkiewicz K."/>
            <person name="Wedrychowicz H."/>
        </authorList>
    </citation>
    <scope>NUCLEOTIDE SEQUENCE [LARGE SCALE GENOMIC DNA]</scope>
    <source>
        <strain evidence="5 6">DSM 9705</strain>
    </source>
</reference>
<dbReference type="GO" id="GO:0005829">
    <property type="term" value="C:cytosol"/>
    <property type="evidence" value="ECO:0007669"/>
    <property type="project" value="TreeGrafter"/>
</dbReference>
<dbReference type="FunFam" id="3.20.20.140:FF:000005">
    <property type="entry name" value="TatD family hydrolase"/>
    <property type="match status" value="1"/>
</dbReference>
<dbReference type="RefSeq" id="WP_073375593.1">
    <property type="nucleotide sequence ID" value="NZ_FQXS01000009.1"/>
</dbReference>
<dbReference type="PANTHER" id="PTHR46124">
    <property type="entry name" value="D-AMINOACYL-TRNA DEACYLASE"/>
    <property type="match status" value="1"/>
</dbReference>
<sequence length="281" mass="30795">MPELRTTIPVLPEGATLVDSHCHLDMEDYRDDLQQVVERAARHGVSGIVTIGIDLASSRQAVAIAGRFKTVRATIGIHPHHADDVDQTTLDELALLVERNRDQIVGFGEIGLDYVKRHVAPERQRSALIMQLGLAKELGLPIIIHDRDAHEDCLKLLQSEGPFDQGGVMHCFSGDLEFARTILDMNLYISIPGIVTFKNAQDLQAVAAQIPLDQLLVETDGPFLAPVPFRGKRNEPLYTIYTAAAIATLRGVALSEIARHTSDNACRLFACTFSSDEAPTS</sequence>